<dbReference type="EMBL" id="CP048626">
    <property type="protein sequence ID" value="QIB54158.1"/>
    <property type="molecule type" value="Genomic_DNA"/>
</dbReference>
<dbReference type="InterPro" id="IPR011006">
    <property type="entry name" value="CheY-like_superfamily"/>
</dbReference>
<dbReference type="RefSeq" id="WP_018594071.1">
    <property type="nucleotide sequence ID" value="NZ_AUUC01000011.1"/>
</dbReference>
<dbReference type="GeneID" id="75051219"/>
<evidence type="ECO:0008006" key="3">
    <source>
        <dbReference type="Google" id="ProtNLM"/>
    </source>
</evidence>
<organism evidence="1 2">
    <name type="scientific">Blautia producta ATCC 27340 = DSM 2950</name>
    <dbReference type="NCBI Taxonomy" id="1121114"/>
    <lineage>
        <taxon>Bacteria</taxon>
        <taxon>Bacillati</taxon>
        <taxon>Bacillota</taxon>
        <taxon>Clostridia</taxon>
        <taxon>Lachnospirales</taxon>
        <taxon>Lachnospiraceae</taxon>
        <taxon>Blautia</taxon>
    </lineage>
</organism>
<reference evidence="1 2" key="1">
    <citation type="submission" date="2020-02" db="EMBL/GenBank/DDBJ databases">
        <title>Complete genome sequence of Blautia producta JCM 1471(T).</title>
        <authorList>
            <person name="Tourlousse D.M."/>
            <person name="Sakamoto M."/>
            <person name="Miura T."/>
            <person name="Narita K."/>
            <person name="Ohashi A."/>
            <person name="Uchino Y."/>
            <person name="Yamazoe A."/>
            <person name="Kameyama K."/>
            <person name="Terauchi J."/>
            <person name="Ohkuma M."/>
            <person name="Kawasaki H."/>
            <person name="Sekiguchi Y."/>
        </authorList>
    </citation>
    <scope>NUCLEOTIDE SEQUENCE [LARGE SCALE GENOMIC DNA]</scope>
    <source>
        <strain evidence="1 2">JCM 1471</strain>
    </source>
</reference>
<evidence type="ECO:0000313" key="2">
    <source>
        <dbReference type="Proteomes" id="UP000464715"/>
    </source>
</evidence>
<accession>A0ABX6J439</accession>
<dbReference type="Proteomes" id="UP000464715">
    <property type="component" value="Chromosome"/>
</dbReference>
<gene>
    <name evidence="1" type="ORF">GXM18_04340</name>
</gene>
<name>A0ABX6J439_9FIRM</name>
<protein>
    <recommendedName>
        <fullName evidence="3">Response regulator</fullName>
    </recommendedName>
</protein>
<proteinExistence type="predicted"/>
<evidence type="ECO:0000313" key="1">
    <source>
        <dbReference type="EMBL" id="QIB54158.1"/>
    </source>
</evidence>
<sequence>MVFPVLFLRECSIVITDGYRQKTRKARMNGHLAKPIDMEQLQMVLDKWL</sequence>
<dbReference type="SUPFAM" id="SSF52172">
    <property type="entry name" value="CheY-like"/>
    <property type="match status" value="1"/>
</dbReference>
<keyword evidence="2" id="KW-1185">Reference proteome</keyword>